<gene>
    <name evidence="3" type="ORF">FJZ47_06585</name>
</gene>
<dbReference type="Gene3D" id="2.60.40.10">
    <property type="entry name" value="Immunoglobulins"/>
    <property type="match status" value="1"/>
</dbReference>
<name>A0A937W0Y4_UNCTE</name>
<evidence type="ECO:0000256" key="1">
    <source>
        <dbReference type="ARBA" id="ARBA00022729"/>
    </source>
</evidence>
<organism evidence="3 4">
    <name type="scientific">Tectimicrobiota bacterium</name>
    <dbReference type="NCBI Taxonomy" id="2528274"/>
    <lineage>
        <taxon>Bacteria</taxon>
        <taxon>Pseudomonadati</taxon>
        <taxon>Nitrospinota/Tectimicrobiota group</taxon>
        <taxon>Candidatus Tectimicrobiota</taxon>
    </lineage>
</organism>
<dbReference type="Pfam" id="PF17957">
    <property type="entry name" value="Big_7"/>
    <property type="match status" value="1"/>
</dbReference>
<proteinExistence type="predicted"/>
<reference evidence="3" key="1">
    <citation type="submission" date="2019-03" db="EMBL/GenBank/DDBJ databases">
        <title>Lake Tanganyika Metagenome-Assembled Genomes (MAGs).</title>
        <authorList>
            <person name="Tran P."/>
        </authorList>
    </citation>
    <scope>NUCLEOTIDE SEQUENCE</scope>
    <source>
        <strain evidence="3">K_DeepCast_65m_m2_066</strain>
    </source>
</reference>
<protein>
    <recommendedName>
        <fullName evidence="2">SbsA Ig-like domain-containing protein</fullName>
    </recommendedName>
</protein>
<accession>A0A937W0Y4</accession>
<sequence length="672" mass="67714">MEVATGITDLAGNALRAAFSSTFTTASPDVTAPRVLSVTPAHGATEVAITTPILVTVNEPLDPATVTQASFMVMAGATPVSGTLRVFNDNTTIQFTPAAPLPFGTLMTLQLTAAITDVFGNALADANGHPLTQPLHFTFTTGTFSITNPEDGREVVERAALLLEARGSAALAIATVVFSVNGQVLPEVAGPPFTVPFTTPEAGTTLTIIAMARNASGGQIAQAQVTVSVVAGLTAQPALLGIPTGAQRTLRLLLSSPPSADVPVELSAVQPGVVSFPTLRVIVPAGQTAVTVPINGVAAGNTTVLGRSTRGTVAAVVSVSEPNTQQALTTLAAVVGTVALAPPSIGQILLPTGSQQTVSIRLLHSPAPTELPVTMTSSNPGVAQVVGNVVIPQGAQTAALTVSTGSAGEAALILRAGTDVRQLTVLVGTPPPGQLPPALAAPVGLAVLPPPSVGQVVLATASQQSLTLRLLRNPATSTVPVTVLSNNPGVAQVLGNVVIPQGAQVATLTLTTAHAGEAVLTLRAGTEVRQLTVIVGTPPPGRLPPALAAPVGATILPAGTAGTLFLDNDGRRDVVVRLLPIPAVTETTVEVSSAQPQLVEVSPAIVRIPAGQQDAVLTVRTGANDGAALVTLRIGTDVRTLQVVVGVPTPEHQPLTSAPVLEVCVRGRPPCP</sequence>
<dbReference type="Proteomes" id="UP000712673">
    <property type="component" value="Unassembled WGS sequence"/>
</dbReference>
<dbReference type="EMBL" id="VGLS01000145">
    <property type="protein sequence ID" value="MBM3223449.1"/>
    <property type="molecule type" value="Genomic_DNA"/>
</dbReference>
<dbReference type="InterPro" id="IPR032812">
    <property type="entry name" value="SbsA_Ig"/>
</dbReference>
<dbReference type="AlphaFoldDB" id="A0A937W0Y4"/>
<keyword evidence="1" id="KW-0732">Signal</keyword>
<dbReference type="InterPro" id="IPR013783">
    <property type="entry name" value="Ig-like_fold"/>
</dbReference>
<feature type="domain" description="SbsA Ig-like" evidence="2">
    <location>
        <begin position="29"/>
        <end position="141"/>
    </location>
</feature>
<evidence type="ECO:0000313" key="3">
    <source>
        <dbReference type="EMBL" id="MBM3223449.1"/>
    </source>
</evidence>
<dbReference type="Gene3D" id="2.60.40.3710">
    <property type="match status" value="1"/>
</dbReference>
<evidence type="ECO:0000259" key="2">
    <source>
        <dbReference type="Pfam" id="PF13205"/>
    </source>
</evidence>
<dbReference type="Pfam" id="PF13205">
    <property type="entry name" value="Big_5"/>
    <property type="match status" value="1"/>
</dbReference>
<comment type="caution">
    <text evidence="3">The sequence shown here is derived from an EMBL/GenBank/DDBJ whole genome shotgun (WGS) entry which is preliminary data.</text>
</comment>
<evidence type="ECO:0000313" key="4">
    <source>
        <dbReference type="Proteomes" id="UP000712673"/>
    </source>
</evidence>